<sequence length="107" mass="11444">METNLSTDFRSLTGRLLAGVLGSCSFSTTFFLLSMLCLPSLFLLVRFFNSFSSVLFFASSFSSWLSFTGFLSPLCCSASSVSTSFCSASCFSSTLSSGASSLLFSFL</sequence>
<dbReference type="EMBL" id="GISG01109797">
    <property type="protein sequence ID" value="MBA4638562.1"/>
    <property type="molecule type" value="Transcribed_RNA"/>
</dbReference>
<reference evidence="2" key="1">
    <citation type="journal article" date="2013" name="J. Plant Res.">
        <title>Effect of fungi and light on seed germination of three Opuntia species from semiarid lands of central Mexico.</title>
        <authorList>
            <person name="Delgado-Sanchez P."/>
            <person name="Jimenez-Bremont J.F."/>
            <person name="Guerrero-Gonzalez Mde L."/>
            <person name="Flores J."/>
        </authorList>
    </citation>
    <scope>NUCLEOTIDE SEQUENCE</scope>
    <source>
        <tissue evidence="2">Cladode</tissue>
    </source>
</reference>
<keyword evidence="1" id="KW-0812">Transmembrane</keyword>
<proteinExistence type="predicted"/>
<dbReference type="AlphaFoldDB" id="A0A7C8ZAZ3"/>
<evidence type="ECO:0000313" key="2">
    <source>
        <dbReference type="EMBL" id="MBA4638559.1"/>
    </source>
</evidence>
<name>A0A7C8ZAZ3_OPUST</name>
<keyword evidence="1" id="KW-1133">Transmembrane helix</keyword>
<protein>
    <submittedName>
        <fullName evidence="2">Uncharacterized protein</fullName>
    </submittedName>
</protein>
<dbReference type="EMBL" id="GISG01109792">
    <property type="protein sequence ID" value="MBA4638559.1"/>
    <property type="molecule type" value="Transcribed_RNA"/>
</dbReference>
<evidence type="ECO:0000256" key="1">
    <source>
        <dbReference type="SAM" id="Phobius"/>
    </source>
</evidence>
<feature type="transmembrane region" description="Helical" evidence="1">
    <location>
        <begin position="20"/>
        <end position="45"/>
    </location>
</feature>
<organism evidence="2">
    <name type="scientific">Opuntia streptacantha</name>
    <name type="common">Prickly pear cactus</name>
    <name type="synonym">Opuntia cardona</name>
    <dbReference type="NCBI Taxonomy" id="393608"/>
    <lineage>
        <taxon>Eukaryota</taxon>
        <taxon>Viridiplantae</taxon>
        <taxon>Streptophyta</taxon>
        <taxon>Embryophyta</taxon>
        <taxon>Tracheophyta</taxon>
        <taxon>Spermatophyta</taxon>
        <taxon>Magnoliopsida</taxon>
        <taxon>eudicotyledons</taxon>
        <taxon>Gunneridae</taxon>
        <taxon>Pentapetalae</taxon>
        <taxon>Caryophyllales</taxon>
        <taxon>Cactineae</taxon>
        <taxon>Cactaceae</taxon>
        <taxon>Opuntioideae</taxon>
        <taxon>Opuntia</taxon>
    </lineage>
</organism>
<keyword evidence="1" id="KW-0472">Membrane</keyword>
<accession>A0A7C8ZAZ3</accession>
<reference evidence="2" key="2">
    <citation type="submission" date="2020-07" db="EMBL/GenBank/DDBJ databases">
        <authorList>
            <person name="Vera ALvarez R."/>
            <person name="Arias-Moreno D.M."/>
            <person name="Jimenez-Jacinto V."/>
            <person name="Jimenez-Bremont J.F."/>
            <person name="Swaminathan K."/>
            <person name="Moose S.P."/>
            <person name="Guerrero-Gonzalez M.L."/>
            <person name="Marino-Ramirez L."/>
            <person name="Landsman D."/>
            <person name="Rodriguez-Kessler M."/>
            <person name="Delgado-Sanchez P."/>
        </authorList>
    </citation>
    <scope>NUCLEOTIDE SEQUENCE</scope>
    <source>
        <tissue evidence="2">Cladode</tissue>
    </source>
</reference>